<evidence type="ECO:0000313" key="1">
    <source>
        <dbReference type="EMBL" id="SFW65687.1"/>
    </source>
</evidence>
<proteinExistence type="predicted"/>
<keyword evidence="2" id="KW-1185">Reference proteome</keyword>
<dbReference type="Proteomes" id="UP000183257">
    <property type="component" value="Unassembled WGS sequence"/>
</dbReference>
<evidence type="ECO:0000313" key="2">
    <source>
        <dbReference type="Proteomes" id="UP000183257"/>
    </source>
</evidence>
<gene>
    <name evidence="1" type="ORF">SAMN05660313_03164</name>
</gene>
<reference evidence="2" key="1">
    <citation type="submission" date="2016-11" db="EMBL/GenBank/DDBJ databases">
        <authorList>
            <person name="Varghese N."/>
            <person name="Submissions S."/>
        </authorList>
    </citation>
    <scope>NUCLEOTIDE SEQUENCE [LARGE SCALE GENOMIC DNA]</scope>
    <source>
        <strain evidence="2">DSM 24786</strain>
    </source>
</reference>
<dbReference type="RefSeq" id="WP_072304782.1">
    <property type="nucleotide sequence ID" value="NZ_FPIY01000006.1"/>
</dbReference>
<accession>A0A1K1R0I4</accession>
<organism evidence="1 2">
    <name type="scientific">Cellulophaga fucicola</name>
    <dbReference type="NCBI Taxonomy" id="76595"/>
    <lineage>
        <taxon>Bacteria</taxon>
        <taxon>Pseudomonadati</taxon>
        <taxon>Bacteroidota</taxon>
        <taxon>Flavobacteriia</taxon>
        <taxon>Flavobacteriales</taxon>
        <taxon>Flavobacteriaceae</taxon>
        <taxon>Cellulophaga</taxon>
    </lineage>
</organism>
<sequence length="71" mass="8455">MKKQLTQIILSLVFTAMFLSGKKEKVISDVKFEQVVFYEVSSLILDSIYYDKRLLPILTHKDKDFFKYIFL</sequence>
<protein>
    <submittedName>
        <fullName evidence="1">Uncharacterized protein</fullName>
    </submittedName>
</protein>
<dbReference type="EMBL" id="FPIY01000006">
    <property type="protein sequence ID" value="SFW65687.1"/>
    <property type="molecule type" value="Genomic_DNA"/>
</dbReference>
<name>A0A1K1R0I4_9FLAO</name>
<dbReference type="AlphaFoldDB" id="A0A1K1R0I4"/>
<dbReference type="STRING" id="76595.SAMN05660313_03164"/>